<organism evidence="2 3">
    <name type="scientific">Araneus ventricosus</name>
    <name type="common">Orbweaver spider</name>
    <name type="synonym">Epeira ventricosa</name>
    <dbReference type="NCBI Taxonomy" id="182803"/>
    <lineage>
        <taxon>Eukaryota</taxon>
        <taxon>Metazoa</taxon>
        <taxon>Ecdysozoa</taxon>
        <taxon>Arthropoda</taxon>
        <taxon>Chelicerata</taxon>
        <taxon>Arachnida</taxon>
        <taxon>Araneae</taxon>
        <taxon>Araneomorphae</taxon>
        <taxon>Entelegynae</taxon>
        <taxon>Araneoidea</taxon>
        <taxon>Araneidae</taxon>
        <taxon>Araneus</taxon>
    </lineage>
</organism>
<reference evidence="2 3" key="1">
    <citation type="journal article" date="2019" name="Sci. Rep.">
        <title>Orb-weaving spider Araneus ventricosus genome elucidates the spidroin gene catalogue.</title>
        <authorList>
            <person name="Kono N."/>
            <person name="Nakamura H."/>
            <person name="Ohtoshi R."/>
            <person name="Moran D.A.P."/>
            <person name="Shinohara A."/>
            <person name="Yoshida Y."/>
            <person name="Fujiwara M."/>
            <person name="Mori M."/>
            <person name="Tomita M."/>
            <person name="Arakawa K."/>
        </authorList>
    </citation>
    <scope>NUCLEOTIDE SEQUENCE [LARGE SCALE GENOMIC DNA]</scope>
</reference>
<comment type="caution">
    <text evidence="2">The sequence shown here is derived from an EMBL/GenBank/DDBJ whole genome shotgun (WGS) entry which is preliminary data.</text>
</comment>
<name>A0A4Y2R739_ARAVE</name>
<evidence type="ECO:0000313" key="3">
    <source>
        <dbReference type="Proteomes" id="UP000499080"/>
    </source>
</evidence>
<accession>A0A4Y2R739</accession>
<protein>
    <submittedName>
        <fullName evidence="2">Uncharacterized protein</fullName>
    </submittedName>
</protein>
<feature type="region of interest" description="Disordered" evidence="1">
    <location>
        <begin position="31"/>
        <end position="94"/>
    </location>
</feature>
<feature type="compositionally biased region" description="Basic and acidic residues" evidence="1">
    <location>
        <begin position="73"/>
        <end position="83"/>
    </location>
</feature>
<gene>
    <name evidence="2" type="ORF">AVEN_259250_1</name>
</gene>
<proteinExistence type="predicted"/>
<keyword evidence="3" id="KW-1185">Reference proteome</keyword>
<sequence>MRLCISHHGTEWTSSETCHRLSLKRCGGSFHHIHRQGEGHSSQKASHHHPNAYDNTRPERVSKSHSLQLVQKMARERSGERSRPPLRKIQASSA</sequence>
<evidence type="ECO:0000256" key="1">
    <source>
        <dbReference type="SAM" id="MobiDB-lite"/>
    </source>
</evidence>
<evidence type="ECO:0000313" key="2">
    <source>
        <dbReference type="EMBL" id="GBN71513.1"/>
    </source>
</evidence>
<dbReference type="Proteomes" id="UP000499080">
    <property type="component" value="Unassembled WGS sequence"/>
</dbReference>
<dbReference type="AlphaFoldDB" id="A0A4Y2R739"/>
<dbReference type="EMBL" id="BGPR01016018">
    <property type="protein sequence ID" value="GBN71513.1"/>
    <property type="molecule type" value="Genomic_DNA"/>
</dbReference>